<protein>
    <recommendedName>
        <fullName evidence="2">Signal peptidase complex catalytic subunit SEC11</fullName>
    </recommendedName>
    <alternativeName>
        <fullName evidence="3">Signal peptidase complex catalytic subunit sec11</fullName>
    </alternativeName>
</protein>
<evidence type="ECO:0000313" key="6">
    <source>
        <dbReference type="Proteomes" id="UP000249390"/>
    </source>
</evidence>
<name>A0A328DX56_9ASTE</name>
<proteinExistence type="predicted"/>
<evidence type="ECO:0000256" key="3">
    <source>
        <dbReference type="ARBA" id="ARBA00021755"/>
    </source>
</evidence>
<dbReference type="GO" id="GO:0004252">
    <property type="term" value="F:serine-type endopeptidase activity"/>
    <property type="evidence" value="ECO:0007669"/>
    <property type="project" value="InterPro"/>
</dbReference>
<dbReference type="AlphaFoldDB" id="A0A328DX56"/>
<evidence type="ECO:0000256" key="2">
    <source>
        <dbReference type="ARBA" id="ARBA00019685"/>
    </source>
</evidence>
<sequence length="163" mass="18474">MQIRALQSRLGQSEWYSGNHRALPFGAYIRNHCPMPTQPLRRVHERKDTGEVDILSKGDNNLGDDRSLYAHGQLWLQRQHIMGRVVGFLPYVGWVAIIMTEKPIIKVLWGCWSSHQKTRANHTPVFSSAMGQCALASIIEAVNLFREEDEVWHPTTTGLAAIS</sequence>
<evidence type="ECO:0000313" key="5">
    <source>
        <dbReference type="EMBL" id="RAL50315.1"/>
    </source>
</evidence>
<reference evidence="5 6" key="1">
    <citation type="submission" date="2018-06" db="EMBL/GenBank/DDBJ databases">
        <title>The Genome of Cuscuta australis (Dodder) Provides Insight into the Evolution of Plant Parasitism.</title>
        <authorList>
            <person name="Liu H."/>
        </authorList>
    </citation>
    <scope>NUCLEOTIDE SEQUENCE [LARGE SCALE GENOMIC DNA]</scope>
    <source>
        <strain evidence="6">cv. Yunnan</strain>
        <tissue evidence="5">Vines</tissue>
    </source>
</reference>
<dbReference type="GO" id="GO:0005787">
    <property type="term" value="C:signal peptidase complex"/>
    <property type="evidence" value="ECO:0007669"/>
    <property type="project" value="TreeGrafter"/>
</dbReference>
<dbReference type="PROSITE" id="PS00761">
    <property type="entry name" value="SPASE_I_3"/>
    <property type="match status" value="1"/>
</dbReference>
<dbReference type="GO" id="GO:0006465">
    <property type="term" value="P:signal peptide processing"/>
    <property type="evidence" value="ECO:0007669"/>
    <property type="project" value="InterPro"/>
</dbReference>
<comment type="subcellular location">
    <subcellularLocation>
        <location evidence="1">Endoplasmic reticulum membrane</location>
        <topology evidence="1">Single-pass type II membrane protein</topology>
    </subcellularLocation>
</comment>
<dbReference type="Proteomes" id="UP000249390">
    <property type="component" value="Unassembled WGS sequence"/>
</dbReference>
<dbReference type="EMBL" id="NQVE01000067">
    <property type="protein sequence ID" value="RAL50315.1"/>
    <property type="molecule type" value="Genomic_DNA"/>
</dbReference>
<comment type="caution">
    <text evidence="5">The sequence shown here is derived from an EMBL/GenBank/DDBJ whole genome shotgun (WGS) entry which is preliminary data.</text>
</comment>
<dbReference type="PANTHER" id="PTHR10806:SF6">
    <property type="entry name" value="SIGNAL PEPTIDASE COMPLEX CATALYTIC SUBUNIT SEC11"/>
    <property type="match status" value="1"/>
</dbReference>
<keyword evidence="6" id="KW-1185">Reference proteome</keyword>
<dbReference type="InterPro" id="IPR019758">
    <property type="entry name" value="Pept_S26A_signal_pept_1_CS"/>
</dbReference>
<evidence type="ECO:0000256" key="1">
    <source>
        <dbReference type="ARBA" id="ARBA00004648"/>
    </source>
</evidence>
<organism evidence="5 6">
    <name type="scientific">Cuscuta australis</name>
    <dbReference type="NCBI Taxonomy" id="267555"/>
    <lineage>
        <taxon>Eukaryota</taxon>
        <taxon>Viridiplantae</taxon>
        <taxon>Streptophyta</taxon>
        <taxon>Embryophyta</taxon>
        <taxon>Tracheophyta</taxon>
        <taxon>Spermatophyta</taxon>
        <taxon>Magnoliopsida</taxon>
        <taxon>eudicotyledons</taxon>
        <taxon>Gunneridae</taxon>
        <taxon>Pentapetalae</taxon>
        <taxon>asterids</taxon>
        <taxon>lamiids</taxon>
        <taxon>Solanales</taxon>
        <taxon>Convolvulaceae</taxon>
        <taxon>Cuscuteae</taxon>
        <taxon>Cuscuta</taxon>
        <taxon>Cuscuta subgen. Grammica</taxon>
        <taxon>Cuscuta sect. Cleistogrammica</taxon>
    </lineage>
</organism>
<accession>A0A328DX56</accession>
<dbReference type="InterPro" id="IPR001733">
    <property type="entry name" value="Peptidase_S26B"/>
</dbReference>
<gene>
    <name evidence="5" type="ORF">DM860_007989</name>
</gene>
<dbReference type="PANTHER" id="PTHR10806">
    <property type="entry name" value="SIGNAL PEPTIDASE COMPLEX CATALYTIC SUBUNIT SEC11"/>
    <property type="match status" value="1"/>
</dbReference>
<evidence type="ECO:0000256" key="4">
    <source>
        <dbReference type="ARBA" id="ARBA00045533"/>
    </source>
</evidence>
<comment type="function">
    <text evidence="4">Catalytic component of the signal peptidase complex (SPC) which catalyzes the cleavage of N-terminal signal sequences from nascent proteins as they are translocated into the lumen of the endoplasmic reticulum. Specifically cleaves N-terminal signal peptides that contain a hydrophobic alpha-helix (h-region) shorter than 18-20 amino acids.</text>
</comment>